<dbReference type="Proteomes" id="UP000712600">
    <property type="component" value="Unassembled WGS sequence"/>
</dbReference>
<feature type="region of interest" description="Disordered" evidence="1">
    <location>
        <begin position="48"/>
        <end position="72"/>
    </location>
</feature>
<feature type="signal peptide" evidence="2">
    <location>
        <begin position="1"/>
        <end position="24"/>
    </location>
</feature>
<name>A0A8S9NKZ6_BRACR</name>
<sequence>MVAWSLQELWLFLVSTIFSSGIVAEKSNNHPLQPYFFKLSVRLRHRRPLEEKEEAREGKGDGGEERRRKADRLVSGMAIQNRVNGGRDTIRRKHPGGSHTPLSIISAIFPPPMSPTLKLSAETGIVSITKRWIV</sequence>
<feature type="chain" id="PRO_5035799960" description="Secreted protein" evidence="2">
    <location>
        <begin position="25"/>
        <end position="134"/>
    </location>
</feature>
<dbReference type="AlphaFoldDB" id="A0A8S9NKZ6"/>
<evidence type="ECO:0000313" key="4">
    <source>
        <dbReference type="Proteomes" id="UP000712600"/>
    </source>
</evidence>
<organism evidence="3 4">
    <name type="scientific">Brassica cretica</name>
    <name type="common">Mustard</name>
    <dbReference type="NCBI Taxonomy" id="69181"/>
    <lineage>
        <taxon>Eukaryota</taxon>
        <taxon>Viridiplantae</taxon>
        <taxon>Streptophyta</taxon>
        <taxon>Embryophyta</taxon>
        <taxon>Tracheophyta</taxon>
        <taxon>Spermatophyta</taxon>
        <taxon>Magnoliopsida</taxon>
        <taxon>eudicotyledons</taxon>
        <taxon>Gunneridae</taxon>
        <taxon>Pentapetalae</taxon>
        <taxon>rosids</taxon>
        <taxon>malvids</taxon>
        <taxon>Brassicales</taxon>
        <taxon>Brassicaceae</taxon>
        <taxon>Brassiceae</taxon>
        <taxon>Brassica</taxon>
    </lineage>
</organism>
<gene>
    <name evidence="3" type="ORF">F2Q69_00043131</name>
</gene>
<protein>
    <recommendedName>
        <fullName evidence="5">Secreted protein</fullName>
    </recommendedName>
</protein>
<evidence type="ECO:0000313" key="3">
    <source>
        <dbReference type="EMBL" id="KAF3502348.1"/>
    </source>
</evidence>
<comment type="caution">
    <text evidence="3">The sequence shown here is derived from an EMBL/GenBank/DDBJ whole genome shotgun (WGS) entry which is preliminary data.</text>
</comment>
<proteinExistence type="predicted"/>
<evidence type="ECO:0000256" key="2">
    <source>
        <dbReference type="SAM" id="SignalP"/>
    </source>
</evidence>
<accession>A0A8S9NKZ6</accession>
<evidence type="ECO:0008006" key="5">
    <source>
        <dbReference type="Google" id="ProtNLM"/>
    </source>
</evidence>
<keyword evidence="2" id="KW-0732">Signal</keyword>
<reference evidence="3" key="1">
    <citation type="submission" date="2019-12" db="EMBL/GenBank/DDBJ databases">
        <title>Genome sequencing and annotation of Brassica cretica.</title>
        <authorList>
            <person name="Studholme D.J."/>
            <person name="Sarris P."/>
        </authorList>
    </citation>
    <scope>NUCLEOTIDE SEQUENCE</scope>
    <source>
        <strain evidence="3">PFS-109/04</strain>
        <tissue evidence="3">Leaf</tissue>
    </source>
</reference>
<evidence type="ECO:0000256" key="1">
    <source>
        <dbReference type="SAM" id="MobiDB-lite"/>
    </source>
</evidence>
<dbReference type="EMBL" id="QGKX02001621">
    <property type="protein sequence ID" value="KAF3502348.1"/>
    <property type="molecule type" value="Genomic_DNA"/>
</dbReference>